<evidence type="ECO:0000313" key="2">
    <source>
        <dbReference type="Proteomes" id="UP001333110"/>
    </source>
</evidence>
<organism evidence="1 2">
    <name type="scientific">Mycteria americana</name>
    <name type="common">Wood stork</name>
    <dbReference type="NCBI Taxonomy" id="33587"/>
    <lineage>
        <taxon>Eukaryota</taxon>
        <taxon>Metazoa</taxon>
        <taxon>Chordata</taxon>
        <taxon>Craniata</taxon>
        <taxon>Vertebrata</taxon>
        <taxon>Euteleostomi</taxon>
        <taxon>Archelosauria</taxon>
        <taxon>Archosauria</taxon>
        <taxon>Dinosauria</taxon>
        <taxon>Saurischia</taxon>
        <taxon>Theropoda</taxon>
        <taxon>Coelurosauria</taxon>
        <taxon>Aves</taxon>
        <taxon>Neognathae</taxon>
        <taxon>Neoaves</taxon>
        <taxon>Aequornithes</taxon>
        <taxon>Ciconiiformes</taxon>
        <taxon>Ciconiidae</taxon>
        <taxon>Mycteria</taxon>
    </lineage>
</organism>
<evidence type="ECO:0000313" key="1">
    <source>
        <dbReference type="EMBL" id="KAK4810568.1"/>
    </source>
</evidence>
<comment type="caution">
    <text evidence="1">The sequence shown here is derived from an EMBL/GenBank/DDBJ whole genome shotgun (WGS) entry which is preliminary data.</text>
</comment>
<dbReference type="EMBL" id="JAUNZN010000018">
    <property type="protein sequence ID" value="KAK4810568.1"/>
    <property type="molecule type" value="Genomic_DNA"/>
</dbReference>
<dbReference type="PANTHER" id="PTHR48195:SF2">
    <property type="entry name" value="FRIEND VIRUS SUSCEPTIBILITY PROTEIN 1"/>
    <property type="match status" value="1"/>
</dbReference>
<sequence>MRKDFSRRPGEHIVTWLLRCWDRGTDKAIGKGEPVLSFWRRLLSAMKERYPFKEDVVYRPGKWTTMERGIQYLRELAMQEVIYGDLDDEQLPKDPDEVQCTRPLWRKLVRNAPPSCANSLAILTWKDGEGPTVDEDASQLQEYKENISSSLVSAVEKLSRKIQRLEEDRSYFPPVWTSVSAIRSQRSTAQERGYRRYTPWGILCFYMHDNGEDMRKISLPPLSRLWRNYPGSSNGSKRICPTPHLYGPVSQLLGVSVLLLKREDIEGTHHGAPYGFTCVTTERT</sequence>
<dbReference type="GO" id="GO:0009615">
    <property type="term" value="P:response to virus"/>
    <property type="evidence" value="ECO:0007669"/>
    <property type="project" value="TreeGrafter"/>
</dbReference>
<dbReference type="InterPro" id="IPR053270">
    <property type="entry name" value="Fv1_restriction_factor"/>
</dbReference>
<gene>
    <name evidence="1" type="ORF">QYF61_004531</name>
</gene>
<dbReference type="AlphaFoldDB" id="A0AAN7MJ74"/>
<dbReference type="Proteomes" id="UP001333110">
    <property type="component" value="Unassembled WGS sequence"/>
</dbReference>
<reference evidence="1 2" key="1">
    <citation type="journal article" date="2023" name="J. Hered.">
        <title>Chromosome-level genome of the wood stork (Mycteria americana) provides insight into avian chromosome evolution.</title>
        <authorList>
            <person name="Flamio R. Jr."/>
            <person name="Ramstad K.M."/>
        </authorList>
    </citation>
    <scope>NUCLEOTIDE SEQUENCE [LARGE SCALE GENOMIC DNA]</scope>
    <source>
        <strain evidence="1">JAX WOST 10</strain>
    </source>
</reference>
<dbReference type="PANTHER" id="PTHR48195">
    <property type="entry name" value="FRIEND VIRUS SUSCEPTIBILITY PROTEIN 1"/>
    <property type="match status" value="1"/>
</dbReference>
<proteinExistence type="predicted"/>
<protein>
    <submittedName>
        <fullName evidence="1">Uncharacterized protein</fullName>
    </submittedName>
</protein>
<name>A0AAN7MJ74_MYCAM</name>
<accession>A0AAN7MJ74</accession>
<dbReference type="GO" id="GO:0005794">
    <property type="term" value="C:Golgi apparatus"/>
    <property type="evidence" value="ECO:0007669"/>
    <property type="project" value="TreeGrafter"/>
</dbReference>
<keyword evidence="2" id="KW-1185">Reference proteome</keyword>